<sequence length="150" mass="17588">MITLNLYTYHIGYSPFCPILAYSKFKKEDLAILFAPLSPFENLGCCPIFNHTQWKTIGDYLCNMTRNVFEYHHIIISLIPIVERVTNIKEFHLISFIIAQRLRYVMNKLISPCQCDFSLRCYSKDNIIIVQKAINSTRFKKGPKGWMDIK</sequence>
<dbReference type="EMBL" id="QJKJ01004396">
    <property type="protein sequence ID" value="RDX94320.1"/>
    <property type="molecule type" value="Genomic_DNA"/>
</dbReference>
<evidence type="ECO:0008006" key="3">
    <source>
        <dbReference type="Google" id="ProtNLM"/>
    </source>
</evidence>
<gene>
    <name evidence="1" type="ORF">CR513_23316</name>
</gene>
<evidence type="ECO:0000313" key="1">
    <source>
        <dbReference type="EMBL" id="RDX94320.1"/>
    </source>
</evidence>
<name>A0A371GUT6_MUCPR</name>
<evidence type="ECO:0000313" key="2">
    <source>
        <dbReference type="Proteomes" id="UP000257109"/>
    </source>
</evidence>
<comment type="caution">
    <text evidence="1">The sequence shown here is derived from an EMBL/GenBank/DDBJ whole genome shotgun (WGS) entry which is preliminary data.</text>
</comment>
<dbReference type="OrthoDB" id="1436718at2759"/>
<reference evidence="1" key="1">
    <citation type="submission" date="2018-05" db="EMBL/GenBank/DDBJ databases">
        <title>Draft genome of Mucuna pruriens seed.</title>
        <authorList>
            <person name="Nnadi N.E."/>
            <person name="Vos R."/>
            <person name="Hasami M.H."/>
            <person name="Devisetty U.K."/>
            <person name="Aguiy J.C."/>
        </authorList>
    </citation>
    <scope>NUCLEOTIDE SEQUENCE [LARGE SCALE GENOMIC DNA]</scope>
    <source>
        <strain evidence="1">JCA_2017</strain>
    </source>
</reference>
<feature type="non-terminal residue" evidence="1">
    <location>
        <position position="1"/>
    </location>
</feature>
<protein>
    <recommendedName>
        <fullName evidence="3">Reverse transcriptase domain-containing protein</fullName>
    </recommendedName>
</protein>
<dbReference type="AlphaFoldDB" id="A0A371GUT6"/>
<accession>A0A371GUT6</accession>
<organism evidence="1 2">
    <name type="scientific">Mucuna pruriens</name>
    <name type="common">Velvet bean</name>
    <name type="synonym">Dolichos pruriens</name>
    <dbReference type="NCBI Taxonomy" id="157652"/>
    <lineage>
        <taxon>Eukaryota</taxon>
        <taxon>Viridiplantae</taxon>
        <taxon>Streptophyta</taxon>
        <taxon>Embryophyta</taxon>
        <taxon>Tracheophyta</taxon>
        <taxon>Spermatophyta</taxon>
        <taxon>Magnoliopsida</taxon>
        <taxon>eudicotyledons</taxon>
        <taxon>Gunneridae</taxon>
        <taxon>Pentapetalae</taxon>
        <taxon>rosids</taxon>
        <taxon>fabids</taxon>
        <taxon>Fabales</taxon>
        <taxon>Fabaceae</taxon>
        <taxon>Papilionoideae</taxon>
        <taxon>50 kb inversion clade</taxon>
        <taxon>NPAAA clade</taxon>
        <taxon>indigoferoid/millettioid clade</taxon>
        <taxon>Phaseoleae</taxon>
        <taxon>Mucuna</taxon>
    </lineage>
</organism>
<proteinExistence type="predicted"/>
<keyword evidence="2" id="KW-1185">Reference proteome</keyword>
<dbReference type="Proteomes" id="UP000257109">
    <property type="component" value="Unassembled WGS sequence"/>
</dbReference>